<keyword evidence="6 7" id="KW-0472">Membrane</keyword>
<dbReference type="Gene3D" id="1.10.3720.10">
    <property type="entry name" value="MetI-like"/>
    <property type="match status" value="1"/>
</dbReference>
<keyword evidence="2" id="KW-0813">Transport</keyword>
<comment type="subcellular location">
    <subcellularLocation>
        <location evidence="1">Cell membrane</location>
        <topology evidence="1">Multi-pass membrane protein</topology>
    </subcellularLocation>
</comment>
<accession>A0AA35RR60</accession>
<sequence length="304" mass="32496">MKEIGSIPGQQPGRSSIPGRFRHAFGLLSRFFRTSPIGAVAAAFLAFLILLAIFANVIVPNDPLETFPSFFRKGPSMERPLGSDHLGRDVLSRVIVGSRTSLYVAVLAVSISKLIGFSWGILTGYTGGKFDLISQRFLDILMSFPGIILAMLLLVGVGSGLYTVIAAIAITGVAGTTRVIRSVTLSIREMEYVEAGRALGASPLRIMFVHITPQCIAPLMVLASVSLGGAIFAEAALSFLGLGIPPPNPSLGNMLGGVLGDAFKPPWWLVFYPGITITLTILAFNIFGDGMRDHLDPRLRGRLN</sequence>
<evidence type="ECO:0000256" key="1">
    <source>
        <dbReference type="ARBA" id="ARBA00004651"/>
    </source>
</evidence>
<evidence type="ECO:0000313" key="10">
    <source>
        <dbReference type="Proteomes" id="UP001174909"/>
    </source>
</evidence>
<comment type="caution">
    <text evidence="9">The sequence shown here is derived from an EMBL/GenBank/DDBJ whole genome shotgun (WGS) entry which is preliminary data.</text>
</comment>
<dbReference type="SUPFAM" id="SSF161098">
    <property type="entry name" value="MetI-like"/>
    <property type="match status" value="1"/>
</dbReference>
<dbReference type="InterPro" id="IPR050366">
    <property type="entry name" value="BP-dependent_transpt_permease"/>
</dbReference>
<feature type="domain" description="ABC transmembrane type-1" evidence="8">
    <location>
        <begin position="98"/>
        <end position="288"/>
    </location>
</feature>
<dbReference type="Pfam" id="PF00528">
    <property type="entry name" value="BPD_transp_1"/>
    <property type="match status" value="1"/>
</dbReference>
<gene>
    <name evidence="9" type="ORF">GBAR_LOCUS9703</name>
</gene>
<dbReference type="InterPro" id="IPR000515">
    <property type="entry name" value="MetI-like"/>
</dbReference>
<evidence type="ECO:0000256" key="2">
    <source>
        <dbReference type="ARBA" id="ARBA00022448"/>
    </source>
</evidence>
<dbReference type="Proteomes" id="UP001174909">
    <property type="component" value="Unassembled WGS sequence"/>
</dbReference>
<keyword evidence="10" id="KW-1185">Reference proteome</keyword>
<feature type="transmembrane region" description="Helical" evidence="7">
    <location>
        <begin position="102"/>
        <end position="125"/>
    </location>
</feature>
<evidence type="ECO:0000313" key="9">
    <source>
        <dbReference type="EMBL" id="CAI8015724.1"/>
    </source>
</evidence>
<dbReference type="GO" id="GO:0055085">
    <property type="term" value="P:transmembrane transport"/>
    <property type="evidence" value="ECO:0007669"/>
    <property type="project" value="InterPro"/>
</dbReference>
<dbReference type="CDD" id="cd06261">
    <property type="entry name" value="TM_PBP2"/>
    <property type="match status" value="1"/>
</dbReference>
<dbReference type="PANTHER" id="PTHR43386">
    <property type="entry name" value="OLIGOPEPTIDE TRANSPORT SYSTEM PERMEASE PROTEIN APPC"/>
    <property type="match status" value="1"/>
</dbReference>
<feature type="transmembrane region" description="Helical" evidence="7">
    <location>
        <begin position="37"/>
        <end position="59"/>
    </location>
</feature>
<feature type="transmembrane region" description="Helical" evidence="7">
    <location>
        <begin position="267"/>
        <end position="288"/>
    </location>
</feature>
<evidence type="ECO:0000256" key="4">
    <source>
        <dbReference type="ARBA" id="ARBA00022692"/>
    </source>
</evidence>
<dbReference type="Pfam" id="PF12911">
    <property type="entry name" value="OppC_N"/>
    <property type="match status" value="1"/>
</dbReference>
<reference evidence="9" key="1">
    <citation type="submission" date="2023-03" db="EMBL/GenBank/DDBJ databases">
        <authorList>
            <person name="Steffen K."/>
            <person name="Cardenas P."/>
        </authorList>
    </citation>
    <scope>NUCLEOTIDE SEQUENCE</scope>
</reference>
<keyword evidence="3" id="KW-1003">Cell membrane</keyword>
<dbReference type="PROSITE" id="PS50928">
    <property type="entry name" value="ABC_TM1"/>
    <property type="match status" value="1"/>
</dbReference>
<dbReference type="InterPro" id="IPR025966">
    <property type="entry name" value="OppC_N"/>
</dbReference>
<dbReference type="GO" id="GO:0005886">
    <property type="term" value="C:plasma membrane"/>
    <property type="evidence" value="ECO:0007669"/>
    <property type="project" value="UniProtKB-SubCell"/>
</dbReference>
<protein>
    <submittedName>
        <fullName evidence="9">Glutathione transport system permease protein GsiD</fullName>
    </submittedName>
</protein>
<dbReference type="InterPro" id="IPR035906">
    <property type="entry name" value="MetI-like_sf"/>
</dbReference>
<evidence type="ECO:0000256" key="7">
    <source>
        <dbReference type="SAM" id="Phobius"/>
    </source>
</evidence>
<feature type="transmembrane region" description="Helical" evidence="7">
    <location>
        <begin position="215"/>
        <end position="244"/>
    </location>
</feature>
<keyword evidence="5 7" id="KW-1133">Transmembrane helix</keyword>
<proteinExistence type="predicted"/>
<dbReference type="EMBL" id="CASHTH010001466">
    <property type="protein sequence ID" value="CAI8015724.1"/>
    <property type="molecule type" value="Genomic_DNA"/>
</dbReference>
<dbReference type="AlphaFoldDB" id="A0AA35RR60"/>
<keyword evidence="4 7" id="KW-0812">Transmembrane</keyword>
<name>A0AA35RR60_GEOBA</name>
<evidence type="ECO:0000256" key="6">
    <source>
        <dbReference type="ARBA" id="ARBA00023136"/>
    </source>
</evidence>
<organism evidence="9 10">
    <name type="scientific">Geodia barretti</name>
    <name type="common">Barrett's horny sponge</name>
    <dbReference type="NCBI Taxonomy" id="519541"/>
    <lineage>
        <taxon>Eukaryota</taxon>
        <taxon>Metazoa</taxon>
        <taxon>Porifera</taxon>
        <taxon>Demospongiae</taxon>
        <taxon>Heteroscleromorpha</taxon>
        <taxon>Tetractinellida</taxon>
        <taxon>Astrophorina</taxon>
        <taxon>Geodiidae</taxon>
        <taxon>Geodia</taxon>
    </lineage>
</organism>
<dbReference type="PANTHER" id="PTHR43386:SF1">
    <property type="entry name" value="D,D-DIPEPTIDE TRANSPORT SYSTEM PERMEASE PROTEIN DDPC-RELATED"/>
    <property type="match status" value="1"/>
</dbReference>
<evidence type="ECO:0000256" key="3">
    <source>
        <dbReference type="ARBA" id="ARBA00022475"/>
    </source>
</evidence>
<evidence type="ECO:0000256" key="5">
    <source>
        <dbReference type="ARBA" id="ARBA00022989"/>
    </source>
</evidence>
<evidence type="ECO:0000259" key="8">
    <source>
        <dbReference type="PROSITE" id="PS50928"/>
    </source>
</evidence>